<dbReference type="InterPro" id="IPR029060">
    <property type="entry name" value="PIN-like_dom_sf"/>
</dbReference>
<evidence type="ECO:0000256" key="16">
    <source>
        <dbReference type="NCBIfam" id="TIGR00593"/>
    </source>
</evidence>
<comment type="function">
    <text evidence="17">In addition to polymerase activity, this DNA polymerase exhibits 3'-5' and 5'-3' exonuclease activity.</text>
</comment>
<dbReference type="SMART" id="SM00482">
    <property type="entry name" value="POLAc"/>
    <property type="match status" value="1"/>
</dbReference>
<evidence type="ECO:0000256" key="8">
    <source>
        <dbReference type="ARBA" id="ARBA00022722"/>
    </source>
</evidence>
<dbReference type="GO" id="GO:0006302">
    <property type="term" value="P:double-strand break repair"/>
    <property type="evidence" value="ECO:0007669"/>
    <property type="project" value="TreeGrafter"/>
</dbReference>
<dbReference type="EC" id="2.7.7.7" evidence="3 16"/>
<name>A0AA90NZV0_9GAMM</name>
<keyword evidence="12 17" id="KW-0239">DNA-directed DNA polymerase</keyword>
<dbReference type="AlphaFoldDB" id="A0AA90NZV0"/>
<evidence type="ECO:0000313" key="21">
    <source>
        <dbReference type="EMBL" id="MDP0589431.1"/>
    </source>
</evidence>
<evidence type="ECO:0000256" key="11">
    <source>
        <dbReference type="ARBA" id="ARBA00022839"/>
    </source>
</evidence>
<evidence type="ECO:0000256" key="17">
    <source>
        <dbReference type="RuleBase" id="RU004460"/>
    </source>
</evidence>
<dbReference type="InterPro" id="IPR036397">
    <property type="entry name" value="RNaseH_sf"/>
</dbReference>
<gene>
    <name evidence="17 21" type="primary">polA</name>
    <name evidence="21" type="ORF">QS748_09675</name>
</gene>
<comment type="similarity">
    <text evidence="1 17">Belongs to the DNA polymerase type-A family.</text>
</comment>
<dbReference type="SMART" id="SM00474">
    <property type="entry name" value="35EXOc"/>
    <property type="match status" value="1"/>
</dbReference>
<comment type="caution">
    <text evidence="21">The sequence shown here is derived from an EMBL/GenBank/DDBJ whole genome shotgun (WGS) entry which is preliminary data.</text>
</comment>
<evidence type="ECO:0000256" key="6">
    <source>
        <dbReference type="ARBA" id="ARBA00022695"/>
    </source>
</evidence>
<dbReference type="Gene3D" id="3.30.420.10">
    <property type="entry name" value="Ribonuclease H-like superfamily/Ribonuclease H"/>
    <property type="match status" value="1"/>
</dbReference>
<dbReference type="GO" id="GO:0003887">
    <property type="term" value="F:DNA-directed DNA polymerase activity"/>
    <property type="evidence" value="ECO:0007669"/>
    <property type="project" value="UniProtKB-UniRule"/>
</dbReference>
<dbReference type="SUPFAM" id="SSF53098">
    <property type="entry name" value="Ribonuclease H-like"/>
    <property type="match status" value="1"/>
</dbReference>
<evidence type="ECO:0000259" key="20">
    <source>
        <dbReference type="SMART" id="SM00482"/>
    </source>
</evidence>
<evidence type="ECO:0000259" key="19">
    <source>
        <dbReference type="SMART" id="SM00475"/>
    </source>
</evidence>
<dbReference type="InterPro" id="IPR012337">
    <property type="entry name" value="RNaseH-like_sf"/>
</dbReference>
<dbReference type="InterPro" id="IPR008918">
    <property type="entry name" value="HhH2"/>
</dbReference>
<evidence type="ECO:0000256" key="12">
    <source>
        <dbReference type="ARBA" id="ARBA00022932"/>
    </source>
</evidence>
<dbReference type="GO" id="GO:0006261">
    <property type="term" value="P:DNA-templated DNA replication"/>
    <property type="evidence" value="ECO:0007669"/>
    <property type="project" value="UniProtKB-UniRule"/>
</dbReference>
<dbReference type="PANTHER" id="PTHR10133:SF27">
    <property type="entry name" value="DNA POLYMERASE NU"/>
    <property type="match status" value="1"/>
</dbReference>
<evidence type="ECO:0000256" key="15">
    <source>
        <dbReference type="ARBA" id="ARBA00049244"/>
    </source>
</evidence>
<dbReference type="GO" id="GO:0008409">
    <property type="term" value="F:5'-3' exonuclease activity"/>
    <property type="evidence" value="ECO:0007669"/>
    <property type="project" value="UniProtKB-UniRule"/>
</dbReference>
<dbReference type="InterPro" id="IPR002421">
    <property type="entry name" value="5-3_exonuclease"/>
</dbReference>
<dbReference type="InterPro" id="IPR019760">
    <property type="entry name" value="DNA-dir_DNA_pol_A_CS"/>
</dbReference>
<evidence type="ECO:0000313" key="22">
    <source>
        <dbReference type="Proteomes" id="UP001178148"/>
    </source>
</evidence>
<evidence type="ECO:0000256" key="4">
    <source>
        <dbReference type="ARBA" id="ARBA00020311"/>
    </source>
</evidence>
<feature type="domain" description="3'-5' exonuclease" evidence="18">
    <location>
        <begin position="309"/>
        <end position="496"/>
    </location>
</feature>
<evidence type="ECO:0000256" key="14">
    <source>
        <dbReference type="ARBA" id="ARBA00023204"/>
    </source>
</evidence>
<protein>
    <recommendedName>
        <fullName evidence="4 16">DNA polymerase I</fullName>
        <ecNumber evidence="3 16">2.7.7.7</ecNumber>
    </recommendedName>
</protein>
<keyword evidence="8" id="KW-0540">Nuclease</keyword>
<dbReference type="Pfam" id="PF01612">
    <property type="entry name" value="DNA_pol_A_exo1"/>
    <property type="match status" value="1"/>
</dbReference>
<dbReference type="Gene3D" id="1.10.150.20">
    <property type="entry name" value="5' to 3' exonuclease, C-terminal subdomain"/>
    <property type="match status" value="2"/>
</dbReference>
<dbReference type="InterPro" id="IPR001098">
    <property type="entry name" value="DNA-dir_DNA_pol_A_palm_dom"/>
</dbReference>
<dbReference type="GO" id="GO:0003677">
    <property type="term" value="F:DNA binding"/>
    <property type="evidence" value="ECO:0007669"/>
    <property type="project" value="UniProtKB-UniRule"/>
</dbReference>
<evidence type="ECO:0000256" key="1">
    <source>
        <dbReference type="ARBA" id="ARBA00007705"/>
    </source>
</evidence>
<dbReference type="SUPFAM" id="SSF56672">
    <property type="entry name" value="DNA/RNA polymerases"/>
    <property type="match status" value="1"/>
</dbReference>
<dbReference type="InterPro" id="IPR036279">
    <property type="entry name" value="5-3_exonuclease_C_sf"/>
</dbReference>
<keyword evidence="10 17" id="KW-0378">Hydrolase</keyword>
<dbReference type="InterPro" id="IPR002562">
    <property type="entry name" value="3'-5'_exonuclease_dom"/>
</dbReference>
<dbReference type="Gene3D" id="1.20.1060.10">
    <property type="entry name" value="Taq DNA Polymerase, Chain T, domain 4"/>
    <property type="match status" value="1"/>
</dbReference>
<dbReference type="FunFam" id="1.10.150.20:FF:000003">
    <property type="entry name" value="DNA polymerase I"/>
    <property type="match status" value="1"/>
</dbReference>
<dbReference type="NCBIfam" id="TIGR00593">
    <property type="entry name" value="pola"/>
    <property type="match status" value="1"/>
</dbReference>
<keyword evidence="22" id="KW-1185">Reference proteome</keyword>
<dbReference type="InterPro" id="IPR020046">
    <property type="entry name" value="5-3_exonucl_a-hlix_arch_N"/>
</dbReference>
<dbReference type="CDD" id="cd08637">
    <property type="entry name" value="DNA_pol_A_pol_I_C"/>
    <property type="match status" value="1"/>
</dbReference>
<dbReference type="PANTHER" id="PTHR10133">
    <property type="entry name" value="DNA POLYMERASE I"/>
    <property type="match status" value="1"/>
</dbReference>
<proteinExistence type="inferred from homology"/>
<dbReference type="SUPFAM" id="SSF88723">
    <property type="entry name" value="PIN domain-like"/>
    <property type="match status" value="1"/>
</dbReference>
<evidence type="ECO:0000256" key="2">
    <source>
        <dbReference type="ARBA" id="ARBA00011541"/>
    </source>
</evidence>
<dbReference type="NCBIfam" id="NF004397">
    <property type="entry name" value="PRK05755.1"/>
    <property type="match status" value="1"/>
</dbReference>
<dbReference type="Gene3D" id="3.30.70.370">
    <property type="match status" value="1"/>
</dbReference>
<dbReference type="CDD" id="cd06139">
    <property type="entry name" value="DNA_polA_I_Ecoli_like_exo"/>
    <property type="match status" value="1"/>
</dbReference>
<dbReference type="PRINTS" id="PR00868">
    <property type="entry name" value="DNAPOLI"/>
</dbReference>
<dbReference type="Proteomes" id="UP001178148">
    <property type="component" value="Unassembled WGS sequence"/>
</dbReference>
<keyword evidence="6 17" id="KW-0548">Nucleotidyltransferase</keyword>
<dbReference type="FunFam" id="1.20.1060.10:FF:000001">
    <property type="entry name" value="DNA polymerase I"/>
    <property type="match status" value="1"/>
</dbReference>
<evidence type="ECO:0000256" key="3">
    <source>
        <dbReference type="ARBA" id="ARBA00012417"/>
    </source>
</evidence>
<dbReference type="InterPro" id="IPR018320">
    <property type="entry name" value="DNA_polymerase_1"/>
</dbReference>
<keyword evidence="9 17" id="KW-0227">DNA damage</keyword>
<dbReference type="GO" id="GO:0008408">
    <property type="term" value="F:3'-5' exonuclease activity"/>
    <property type="evidence" value="ECO:0007669"/>
    <property type="project" value="UniProtKB-UniRule"/>
</dbReference>
<comment type="catalytic activity">
    <reaction evidence="15 17">
        <text>DNA(n) + a 2'-deoxyribonucleoside 5'-triphosphate = DNA(n+1) + diphosphate</text>
        <dbReference type="Rhea" id="RHEA:22508"/>
        <dbReference type="Rhea" id="RHEA-COMP:17339"/>
        <dbReference type="Rhea" id="RHEA-COMP:17340"/>
        <dbReference type="ChEBI" id="CHEBI:33019"/>
        <dbReference type="ChEBI" id="CHEBI:61560"/>
        <dbReference type="ChEBI" id="CHEBI:173112"/>
        <dbReference type="EC" id="2.7.7.7"/>
    </reaction>
</comment>
<comment type="subunit">
    <text evidence="2">Single-chain monomer with multiple functions.</text>
</comment>
<dbReference type="PROSITE" id="PS00447">
    <property type="entry name" value="DNA_POLYMERASE_A"/>
    <property type="match status" value="1"/>
</dbReference>
<organism evidence="21 22">
    <name type="scientific">Candidatus Endonucleibacter bathymodioli</name>
    <dbReference type="NCBI Taxonomy" id="539814"/>
    <lineage>
        <taxon>Bacteria</taxon>
        <taxon>Pseudomonadati</taxon>
        <taxon>Pseudomonadota</taxon>
        <taxon>Gammaproteobacteria</taxon>
        <taxon>Oceanospirillales</taxon>
        <taxon>Endozoicomonadaceae</taxon>
        <taxon>Candidatus Endonucleibacter</taxon>
    </lineage>
</organism>
<keyword evidence="5 17" id="KW-0808">Transferase</keyword>
<accession>A0AA90NZV0</accession>
<evidence type="ECO:0000256" key="7">
    <source>
        <dbReference type="ARBA" id="ARBA00022705"/>
    </source>
</evidence>
<dbReference type="CDD" id="cd09859">
    <property type="entry name" value="PIN_53EXO"/>
    <property type="match status" value="1"/>
</dbReference>
<evidence type="ECO:0000259" key="18">
    <source>
        <dbReference type="SMART" id="SM00474"/>
    </source>
</evidence>
<feature type="domain" description="DNA-directed DNA polymerase family A palm" evidence="20">
    <location>
        <begin position="665"/>
        <end position="871"/>
    </location>
</feature>
<dbReference type="Pfam" id="PF02739">
    <property type="entry name" value="5_3_exonuc_N"/>
    <property type="match status" value="1"/>
</dbReference>
<evidence type="ECO:0000256" key="9">
    <source>
        <dbReference type="ARBA" id="ARBA00022763"/>
    </source>
</evidence>
<dbReference type="InterPro" id="IPR020045">
    <property type="entry name" value="DNA_polI_H3TH"/>
</dbReference>
<dbReference type="CDD" id="cd09898">
    <property type="entry name" value="H3TH_53EXO"/>
    <property type="match status" value="1"/>
</dbReference>
<evidence type="ECO:0000256" key="5">
    <source>
        <dbReference type="ARBA" id="ARBA00022679"/>
    </source>
</evidence>
<dbReference type="FunFam" id="3.30.420.10:FF:000026">
    <property type="entry name" value="DNA polymerase I"/>
    <property type="match status" value="1"/>
</dbReference>
<dbReference type="SMART" id="SM00475">
    <property type="entry name" value="53EXOc"/>
    <property type="match status" value="1"/>
</dbReference>
<reference evidence="21 22" key="1">
    <citation type="journal article" date="2023" name="bioRxiv">
        <title>An intranuclear bacterial parasite of deep-sea mussels expresses apoptosis inhibitors acquired from its host.</title>
        <authorList>
            <person name="Gonzalez Porras M.A."/>
            <person name="Assie A."/>
            <person name="Tietjen M."/>
            <person name="Violette M."/>
            <person name="Kleiner M."/>
            <person name="Gruber-Vodicka H."/>
            <person name="Dubilier N."/>
            <person name="Leisch N."/>
        </authorList>
    </citation>
    <scope>NUCLEOTIDE SEQUENCE [LARGE SCALE GENOMIC DNA]</scope>
    <source>
        <strain evidence="21">IAP13</strain>
    </source>
</reference>
<dbReference type="Pfam" id="PF00476">
    <property type="entry name" value="DNA_pol_A"/>
    <property type="match status" value="1"/>
</dbReference>
<dbReference type="InterPro" id="IPR043502">
    <property type="entry name" value="DNA/RNA_pol_sf"/>
</dbReference>
<evidence type="ECO:0000256" key="13">
    <source>
        <dbReference type="ARBA" id="ARBA00023125"/>
    </source>
</evidence>
<keyword evidence="11 17" id="KW-0269">Exonuclease</keyword>
<dbReference type="SMART" id="SM00279">
    <property type="entry name" value="HhH2"/>
    <property type="match status" value="1"/>
</dbReference>
<evidence type="ECO:0000256" key="10">
    <source>
        <dbReference type="ARBA" id="ARBA00022801"/>
    </source>
</evidence>
<keyword evidence="13 17" id="KW-0238">DNA-binding</keyword>
<sequence>MEEQVVAPLILVDGSSYLYRAYHASERANLRTSDGRPTGAIRVMTNMLKSLMRQYAKSDVVVVFDAKGKNFRHDLYQDYKATRKPMPDDLRSQVEPIHNIVKALGLPLLMIEGVEADDVIGTLAREATEGKIHTVISTGDKDIAQVVSTHVTLIDTMSNTKTDLEGVIEKFGVPADLIIDYLALMGDTSDNVPGMPGVGSKTAQALLQGIGCIDKIASNLDKVAGLGFRGSKTFADRFEQHKDVVFLSRKLVTIKTDVDLPVSIEQLKSEEVKTQELLDLYEQFELRSLISELEGDNEGAKQTLATVDYEIVTNQKCFLEWVDRLKRSELFSFDTETTGLDYMVADLVGVSFSCEEGKSAYVPVAHDYIGVPDQLDRQWVLQKLKPLLEDSEQNKVGQNLKYDKNILVRYGIDLQGMAFDTMLESGVFNSTATRHDMNSLAKNYLGVSTISFEDIAGKGVKQLTFNQVDLEKAGPYAAEDADITLRLHYTIWPLLSVVSGLKSVFEDIEMPLIGVISQIERNGALVDGALLGQQSLEIGQKLKELETLAYREAGEIFNLNSPKQLQELLFNKLGLPVVKKTPKGQPSTAEEVLQELALDYPLPQLILEHRGLSKLKSTYTDKLPKMINAATGRIHTSYHQVGTATGRLSSSDPNLQNIPVRTEAGRRVRQAFIAPEGFQLVAADYSQIELRIMAHLSGDQGLLNAFAKGLDIHKATAAEVFCVGLDDVSIDQRRSAKAINFGLIYGMSAFGLAKQLGTSRKSAQEYINLYFDRYPGVQRYMEETKVQAREKGYVETLFGRRLYLPEINAQNGMRRQAAERTAINAPMQGTAADIIKKAMISVDQWLKSSSFDARMIMQVHDELVFEVAIKDLDELIAGVEEKMSGAVSLKVPLLVEVGVGKNWDEAH</sequence>
<dbReference type="SUPFAM" id="SSF47807">
    <property type="entry name" value="5' to 3' exonuclease, C-terminal subdomain"/>
    <property type="match status" value="1"/>
</dbReference>
<dbReference type="Pfam" id="PF01367">
    <property type="entry name" value="5_3_exonuc"/>
    <property type="match status" value="1"/>
</dbReference>
<dbReference type="EMBL" id="JASXSV010000014">
    <property type="protein sequence ID" value="MDP0589431.1"/>
    <property type="molecule type" value="Genomic_DNA"/>
</dbReference>
<dbReference type="FunFam" id="3.40.50.1010:FF:000001">
    <property type="entry name" value="DNA polymerase I"/>
    <property type="match status" value="1"/>
</dbReference>
<keyword evidence="14 17" id="KW-0234">DNA repair</keyword>
<dbReference type="InterPro" id="IPR002298">
    <property type="entry name" value="DNA_polymerase_A"/>
</dbReference>
<keyword evidence="7 17" id="KW-0235">DNA replication</keyword>
<feature type="domain" description="5'-3' exonuclease" evidence="19">
    <location>
        <begin position="7"/>
        <end position="270"/>
    </location>
</feature>
<dbReference type="FunFam" id="1.10.150.20:FF:000002">
    <property type="entry name" value="DNA polymerase I"/>
    <property type="match status" value="1"/>
</dbReference>
<dbReference type="Gene3D" id="3.40.50.1010">
    <property type="entry name" value="5'-nuclease"/>
    <property type="match status" value="1"/>
</dbReference>